<gene>
    <name evidence="2" type="ORF">PHPALM_9280</name>
</gene>
<proteinExistence type="predicted"/>
<evidence type="ECO:0000256" key="1">
    <source>
        <dbReference type="SAM" id="MobiDB-lite"/>
    </source>
</evidence>
<sequence>MDLYVAGEYESSIVHTDVFGEDTGKGREISGEGLGGEESGENVEVGEELSDEEGEQSGEEFAQEVMEILLSVETSTDGLQSRVAHT</sequence>
<evidence type="ECO:0000313" key="2">
    <source>
        <dbReference type="EMBL" id="POM73835.1"/>
    </source>
</evidence>
<comment type="caution">
    <text evidence="2">The sequence shown here is derived from an EMBL/GenBank/DDBJ whole genome shotgun (WGS) entry which is preliminary data.</text>
</comment>
<dbReference type="Proteomes" id="UP000237271">
    <property type="component" value="Unassembled WGS sequence"/>
</dbReference>
<name>A0A2P4Y7P8_9STRA</name>
<evidence type="ECO:0000313" key="3">
    <source>
        <dbReference type="Proteomes" id="UP000237271"/>
    </source>
</evidence>
<dbReference type="EMBL" id="NCKW01004995">
    <property type="protein sequence ID" value="POM73835.1"/>
    <property type="molecule type" value="Genomic_DNA"/>
</dbReference>
<keyword evidence="3" id="KW-1185">Reference proteome</keyword>
<reference evidence="2 3" key="1">
    <citation type="journal article" date="2017" name="Genome Biol. Evol.">
        <title>Phytophthora megakarya and P. palmivora, closely related causal agents of cacao black pod rot, underwent increases in genome sizes and gene numbers by different mechanisms.</title>
        <authorList>
            <person name="Ali S.S."/>
            <person name="Shao J."/>
            <person name="Lary D.J."/>
            <person name="Kronmiller B."/>
            <person name="Shen D."/>
            <person name="Strem M.D."/>
            <person name="Amoako-Attah I."/>
            <person name="Akrofi A.Y."/>
            <person name="Begoude B.A."/>
            <person name="Ten Hoopen G.M."/>
            <person name="Coulibaly K."/>
            <person name="Kebe B.I."/>
            <person name="Melnick R.L."/>
            <person name="Guiltinan M.J."/>
            <person name="Tyler B.M."/>
            <person name="Meinhardt L.W."/>
            <person name="Bailey B.A."/>
        </authorList>
    </citation>
    <scope>NUCLEOTIDE SEQUENCE [LARGE SCALE GENOMIC DNA]</scope>
    <source>
        <strain evidence="3">sbr112.9</strain>
    </source>
</reference>
<dbReference type="AlphaFoldDB" id="A0A2P4Y7P8"/>
<organism evidence="2 3">
    <name type="scientific">Phytophthora palmivora</name>
    <dbReference type="NCBI Taxonomy" id="4796"/>
    <lineage>
        <taxon>Eukaryota</taxon>
        <taxon>Sar</taxon>
        <taxon>Stramenopiles</taxon>
        <taxon>Oomycota</taxon>
        <taxon>Peronosporomycetes</taxon>
        <taxon>Peronosporales</taxon>
        <taxon>Peronosporaceae</taxon>
        <taxon>Phytophthora</taxon>
    </lineage>
</organism>
<feature type="region of interest" description="Disordered" evidence="1">
    <location>
        <begin position="19"/>
        <end position="60"/>
    </location>
</feature>
<feature type="compositionally biased region" description="Acidic residues" evidence="1">
    <location>
        <begin position="38"/>
        <end position="60"/>
    </location>
</feature>
<protein>
    <submittedName>
        <fullName evidence="2">Uncharacterized protein</fullName>
    </submittedName>
</protein>
<accession>A0A2P4Y7P8</accession>